<accession>A0AAE0QQK2</accession>
<feature type="region of interest" description="Disordered" evidence="4">
    <location>
        <begin position="380"/>
        <end position="403"/>
    </location>
</feature>
<reference evidence="7" key="1">
    <citation type="submission" date="2023-06" db="EMBL/GenBank/DDBJ databases">
        <title>Male Hemibagrus guttatus genome.</title>
        <authorList>
            <person name="Bian C."/>
        </authorList>
    </citation>
    <scope>NUCLEOTIDE SEQUENCE</scope>
    <source>
        <strain evidence="7">Male_cb2023</strain>
        <tissue evidence="7">Muscle</tissue>
    </source>
</reference>
<dbReference type="AlphaFoldDB" id="A0AAE0QQK2"/>
<keyword evidence="8" id="KW-1185">Reference proteome</keyword>
<dbReference type="SMART" id="SM00228">
    <property type="entry name" value="PDZ"/>
    <property type="match status" value="1"/>
</dbReference>
<dbReference type="InterPro" id="IPR036034">
    <property type="entry name" value="PDZ_sf"/>
</dbReference>
<dbReference type="PROSITE" id="PS00856">
    <property type="entry name" value="GUANYLATE_KINASE_1"/>
    <property type="match status" value="1"/>
</dbReference>
<comment type="caution">
    <text evidence="7">The sequence shown here is derived from an EMBL/GenBank/DDBJ whole genome shotgun (WGS) entry which is preliminary data.</text>
</comment>
<evidence type="ECO:0000256" key="2">
    <source>
        <dbReference type="ARBA" id="ARBA00022443"/>
    </source>
</evidence>
<evidence type="ECO:0000256" key="1">
    <source>
        <dbReference type="ARBA" id="ARBA00007014"/>
    </source>
</evidence>
<dbReference type="PRINTS" id="PR00452">
    <property type="entry name" value="SH3DOMAIN"/>
</dbReference>
<gene>
    <name evidence="7" type="ORF">QTP70_013810</name>
</gene>
<dbReference type="Gene3D" id="3.30.63.10">
    <property type="entry name" value="Guanylate Kinase phosphate binding domain"/>
    <property type="match status" value="1"/>
</dbReference>
<organism evidence="7 8">
    <name type="scientific">Hemibagrus guttatus</name>
    <dbReference type="NCBI Taxonomy" id="175788"/>
    <lineage>
        <taxon>Eukaryota</taxon>
        <taxon>Metazoa</taxon>
        <taxon>Chordata</taxon>
        <taxon>Craniata</taxon>
        <taxon>Vertebrata</taxon>
        <taxon>Euteleostomi</taxon>
        <taxon>Actinopterygii</taxon>
        <taxon>Neopterygii</taxon>
        <taxon>Teleostei</taxon>
        <taxon>Ostariophysi</taxon>
        <taxon>Siluriformes</taxon>
        <taxon>Bagridae</taxon>
        <taxon>Hemibagrus</taxon>
    </lineage>
</organism>
<evidence type="ECO:0000313" key="8">
    <source>
        <dbReference type="Proteomes" id="UP001274896"/>
    </source>
</evidence>
<feature type="compositionally biased region" description="Polar residues" evidence="4">
    <location>
        <begin position="380"/>
        <end position="394"/>
    </location>
</feature>
<dbReference type="InterPro" id="IPR027417">
    <property type="entry name" value="P-loop_NTPase"/>
</dbReference>
<dbReference type="Gene3D" id="3.40.50.300">
    <property type="entry name" value="P-loop containing nucleotide triphosphate hydrolases"/>
    <property type="match status" value="1"/>
</dbReference>
<dbReference type="PANTHER" id="PTHR23122">
    <property type="entry name" value="MEMBRANE-ASSOCIATED GUANYLATE KINASE MAGUK"/>
    <property type="match status" value="1"/>
</dbReference>
<keyword evidence="2 3" id="KW-0728">SH3 domain</keyword>
<feature type="domain" description="SH3" evidence="5">
    <location>
        <begin position="170"/>
        <end position="240"/>
    </location>
</feature>
<dbReference type="Gene3D" id="2.30.30.40">
    <property type="entry name" value="SH3 Domains"/>
    <property type="match status" value="1"/>
</dbReference>
<comment type="similarity">
    <text evidence="1">Belongs to the MAGUK family.</text>
</comment>
<name>A0AAE0QQK2_9TELE</name>
<dbReference type="InterPro" id="IPR008145">
    <property type="entry name" value="GK/Ca_channel_bsu"/>
</dbReference>
<evidence type="ECO:0000256" key="4">
    <source>
        <dbReference type="SAM" id="MobiDB-lite"/>
    </source>
</evidence>
<protein>
    <recommendedName>
        <fullName evidence="9">MAGUK p55 subfamily member 7</fullName>
    </recommendedName>
</protein>
<dbReference type="InterPro" id="IPR020590">
    <property type="entry name" value="Guanylate_kinase_CS"/>
</dbReference>
<dbReference type="Gene3D" id="2.30.42.10">
    <property type="match status" value="2"/>
</dbReference>
<dbReference type="EMBL" id="JAUCMX010000012">
    <property type="protein sequence ID" value="KAK3528938.1"/>
    <property type="molecule type" value="Genomic_DNA"/>
</dbReference>
<dbReference type="Pfam" id="PF00625">
    <property type="entry name" value="Guanylate_kin"/>
    <property type="match status" value="1"/>
</dbReference>
<dbReference type="SUPFAM" id="SSF50044">
    <property type="entry name" value="SH3-domain"/>
    <property type="match status" value="1"/>
</dbReference>
<dbReference type="SUPFAM" id="SSF50156">
    <property type="entry name" value="PDZ domain-like"/>
    <property type="match status" value="1"/>
</dbReference>
<dbReference type="InterPro" id="IPR008144">
    <property type="entry name" value="Guanylate_kin-like_dom"/>
</dbReference>
<feature type="region of interest" description="Disordered" evidence="4">
    <location>
        <begin position="243"/>
        <end position="262"/>
    </location>
</feature>
<dbReference type="SUPFAM" id="SSF52540">
    <property type="entry name" value="P-loop containing nucleoside triphosphate hydrolases"/>
    <property type="match status" value="1"/>
</dbReference>
<evidence type="ECO:0000256" key="3">
    <source>
        <dbReference type="PROSITE-ProRule" id="PRU00192"/>
    </source>
</evidence>
<dbReference type="PROSITE" id="PS50052">
    <property type="entry name" value="GUANYLATE_KINASE_2"/>
    <property type="match status" value="1"/>
</dbReference>
<dbReference type="Proteomes" id="UP001274896">
    <property type="component" value="Unassembled WGS sequence"/>
</dbReference>
<dbReference type="PROSITE" id="PS50002">
    <property type="entry name" value="SH3"/>
    <property type="match status" value="1"/>
</dbReference>
<dbReference type="InterPro" id="IPR050716">
    <property type="entry name" value="MAGUK"/>
</dbReference>
<dbReference type="SMART" id="SM00326">
    <property type="entry name" value="SH3"/>
    <property type="match status" value="1"/>
</dbReference>
<dbReference type="Pfam" id="PF07653">
    <property type="entry name" value="SH3_2"/>
    <property type="match status" value="1"/>
</dbReference>
<proteinExistence type="inferred from homology"/>
<dbReference type="InterPro" id="IPR001452">
    <property type="entry name" value="SH3_domain"/>
</dbReference>
<feature type="compositionally biased region" description="Polar residues" evidence="4">
    <location>
        <begin position="243"/>
        <end position="253"/>
    </location>
</feature>
<dbReference type="InterPro" id="IPR036028">
    <property type="entry name" value="SH3-like_dom_sf"/>
</dbReference>
<evidence type="ECO:0000259" key="6">
    <source>
        <dbReference type="PROSITE" id="PS50052"/>
    </source>
</evidence>
<evidence type="ECO:0000259" key="5">
    <source>
        <dbReference type="PROSITE" id="PS50002"/>
    </source>
</evidence>
<feature type="domain" description="Guanylate kinase-like" evidence="6">
    <location>
        <begin position="309"/>
        <end position="398"/>
    </location>
</feature>
<dbReference type="InterPro" id="IPR001478">
    <property type="entry name" value="PDZ"/>
</dbReference>
<feature type="non-terminal residue" evidence="7">
    <location>
        <position position="529"/>
    </location>
</feature>
<evidence type="ECO:0000313" key="7">
    <source>
        <dbReference type="EMBL" id="KAK3528938.1"/>
    </source>
</evidence>
<sequence>GATIKKDEKTGAITIARIMKGGAADRSGALHHESFAQLPLPGLLCQVPSTVNPLPSYLCHVLSTQNPLPSYLCQVSSTRSRPPRIFCPVTSATLPPPGPYHPKPFAQLPLPGLIHTGDELKEVNGISVDGKQPEDIIQILSQSEGAITFKVVPGPETEGPGSEPKVTQQHAKMYVKALFDYDPDEDNAIPCKEAGMAFKKGDILRVMSQEDATWWQAKVEGGANPRAGLIPSKHFQERRFSLRQPSPIAQPQKISRKPSTLRRSFRLSKRGKKTNKSMYECKKSEQYDTADVPTYEEVAPYCRAPGATYRLVALVGPTGVGLNELKRKLLISDPQHFSVTIPHTSRVKRNQESDGVEYHFISKHLFETDIYNNKVSLHPDIQSTRHSPTQQTPHGSKLAQRPPLLNQLPRKQTFCGMLGYRKCHINSKEPLLSTQQNGLGMARSRSDDTPDQALTAEPACFSRRSINLTLDSRLPRESECHIWENRPSRETSVRFLSPHGAAEFCALIGQEVLINSREREREREREMEG</sequence>
<evidence type="ECO:0008006" key="9">
    <source>
        <dbReference type="Google" id="ProtNLM"/>
    </source>
</evidence>